<feature type="transmembrane region" description="Helical" evidence="1">
    <location>
        <begin position="12"/>
        <end position="28"/>
    </location>
</feature>
<feature type="transmembrane region" description="Helical" evidence="1">
    <location>
        <begin position="273"/>
        <end position="291"/>
    </location>
</feature>
<evidence type="ECO:0000313" key="2">
    <source>
        <dbReference type="EMBL" id="CDR33594.1"/>
    </source>
</evidence>
<feature type="transmembrane region" description="Helical" evidence="1">
    <location>
        <begin position="52"/>
        <end position="71"/>
    </location>
</feature>
<organism evidence="2 3">
    <name type="scientific">Candidatus Criblamydia sequanensis CRIB-18</name>
    <dbReference type="NCBI Taxonomy" id="1437425"/>
    <lineage>
        <taxon>Bacteria</taxon>
        <taxon>Pseudomonadati</taxon>
        <taxon>Chlamydiota</taxon>
        <taxon>Chlamydiia</taxon>
        <taxon>Parachlamydiales</taxon>
        <taxon>Candidatus Criblamydiaceae</taxon>
        <taxon>Candidatus Criblamydia</taxon>
    </lineage>
</organism>
<sequence length="442" mass="50794">MPKIYLNAKNLILIFFTLFLIQLVSFLFEKNSLLILSQFETSTLWQNSLDSFANIIVLACSLTLLILSLFFDFKIIIRLFFIIIPFLSLLFLCENAANYPSIIHKLIHQKEPGFMLFFYKAPFLAGKLLVSKVLSLSFFFFFFAYMNRYFSFRQLSLFYPLCVLLNLLAHYLFFDLSLTKKFFISFSFSHYSLILLLGLACFLLFEILPKNENQKDTREIEQASLLKIGAPFICLSIASSFTFFFDQIGSTGSFEVTNAIIKNFPPVMPLKTVAILLQSGGLLFLVSTFFFKRSQAWKNFFLGSLSTILVIAILFFYYNLSFENNFDLRRELSENEELLGSMTVGLGYEILMLGVTAPLFFCLKELSLQLIPRRFRLTCKIILDLLYGKVGLFFGLLFIQGSLFVSSTSVQFFILSAIFVLSCFILSLYCAFKLGKIIEKIA</sequence>
<comment type="caution">
    <text evidence="2">The sequence shown here is derived from an EMBL/GenBank/DDBJ whole genome shotgun (WGS) entry which is preliminary data.</text>
</comment>
<keyword evidence="1" id="KW-0812">Transmembrane</keyword>
<name>A0A090DXS6_9BACT</name>
<proteinExistence type="predicted"/>
<keyword evidence="1" id="KW-0472">Membrane</keyword>
<protein>
    <submittedName>
        <fullName evidence="2">Membrane protein</fullName>
    </submittedName>
</protein>
<feature type="transmembrane region" description="Helical" evidence="1">
    <location>
        <begin position="338"/>
        <end position="361"/>
    </location>
</feature>
<gene>
    <name evidence="2" type="ORF">CSEC_0763</name>
</gene>
<feature type="transmembrane region" description="Helical" evidence="1">
    <location>
        <begin position="381"/>
        <end position="404"/>
    </location>
</feature>
<evidence type="ECO:0000313" key="3">
    <source>
        <dbReference type="Proteomes" id="UP000031552"/>
    </source>
</evidence>
<feature type="transmembrane region" description="Helical" evidence="1">
    <location>
        <begin position="182"/>
        <end position="205"/>
    </location>
</feature>
<accession>A0A090DXS6</accession>
<dbReference type="EMBL" id="CCEJ010000003">
    <property type="protein sequence ID" value="CDR33594.1"/>
    <property type="molecule type" value="Genomic_DNA"/>
</dbReference>
<keyword evidence="1" id="KW-1133">Transmembrane helix</keyword>
<feature type="transmembrane region" description="Helical" evidence="1">
    <location>
        <begin position="117"/>
        <end position="145"/>
    </location>
</feature>
<feature type="transmembrane region" description="Helical" evidence="1">
    <location>
        <begin position="300"/>
        <end position="318"/>
    </location>
</feature>
<keyword evidence="3" id="KW-1185">Reference proteome</keyword>
<reference evidence="2" key="1">
    <citation type="submission" date="2013-12" db="EMBL/GenBank/DDBJ databases">
        <authorList>
            <person name="Linke B."/>
        </authorList>
    </citation>
    <scope>NUCLEOTIDE SEQUENCE [LARGE SCALE GENOMIC DNA]</scope>
    <source>
        <strain evidence="2">CRIB-18</strain>
    </source>
</reference>
<feature type="transmembrane region" description="Helical" evidence="1">
    <location>
        <begin position="157"/>
        <end position="176"/>
    </location>
</feature>
<dbReference type="AlphaFoldDB" id="A0A090DXS6"/>
<feature type="transmembrane region" description="Helical" evidence="1">
    <location>
        <begin position="78"/>
        <end position="97"/>
    </location>
</feature>
<dbReference type="Proteomes" id="UP000031552">
    <property type="component" value="Unassembled WGS sequence"/>
</dbReference>
<evidence type="ECO:0000256" key="1">
    <source>
        <dbReference type="SAM" id="Phobius"/>
    </source>
</evidence>
<feature type="transmembrane region" description="Helical" evidence="1">
    <location>
        <begin position="410"/>
        <end position="432"/>
    </location>
</feature>
<feature type="transmembrane region" description="Helical" evidence="1">
    <location>
        <begin position="225"/>
        <end position="245"/>
    </location>
</feature>
<reference evidence="2" key="2">
    <citation type="submission" date="2014-09" db="EMBL/GenBank/DDBJ databases">
        <title>Criblamydia sequanensis harbors a mega-plasmid encoding arsenite resistance.</title>
        <authorList>
            <person name="Bertelli C."/>
            <person name="Goesmann A."/>
            <person name="Greub G."/>
        </authorList>
    </citation>
    <scope>NUCLEOTIDE SEQUENCE [LARGE SCALE GENOMIC DNA]</scope>
    <source>
        <strain evidence="2">CRIB-18</strain>
    </source>
</reference>
<dbReference type="STRING" id="1437425.CSEC_0763"/>